<feature type="non-terminal residue" evidence="2">
    <location>
        <position position="321"/>
    </location>
</feature>
<protein>
    <submittedName>
        <fullName evidence="2">Uncharacterized protein</fullName>
    </submittedName>
</protein>
<feature type="compositionally biased region" description="Polar residues" evidence="1">
    <location>
        <begin position="283"/>
        <end position="292"/>
    </location>
</feature>
<dbReference type="AlphaFoldDB" id="A0A5N6E6E8"/>
<evidence type="ECO:0000256" key="1">
    <source>
        <dbReference type="SAM" id="MobiDB-lite"/>
    </source>
</evidence>
<organism evidence="2 3">
    <name type="scientific">Aspergillus novoparasiticus</name>
    <dbReference type="NCBI Taxonomy" id="986946"/>
    <lineage>
        <taxon>Eukaryota</taxon>
        <taxon>Fungi</taxon>
        <taxon>Dikarya</taxon>
        <taxon>Ascomycota</taxon>
        <taxon>Pezizomycotina</taxon>
        <taxon>Eurotiomycetes</taxon>
        <taxon>Eurotiomycetidae</taxon>
        <taxon>Eurotiales</taxon>
        <taxon>Aspergillaceae</taxon>
        <taxon>Aspergillus</taxon>
        <taxon>Aspergillus subgen. Circumdati</taxon>
    </lineage>
</organism>
<accession>A0A5N6E6E8</accession>
<dbReference type="EMBL" id="ML733684">
    <property type="protein sequence ID" value="KAB8213146.1"/>
    <property type="molecule type" value="Genomic_DNA"/>
</dbReference>
<evidence type="ECO:0000313" key="3">
    <source>
        <dbReference type="Proteomes" id="UP000326799"/>
    </source>
</evidence>
<dbReference type="Proteomes" id="UP000326799">
    <property type="component" value="Unassembled WGS sequence"/>
</dbReference>
<sequence length="321" mass="34107">MAKESDAELLDTRGMVITRAGESVPQSAVTPTPDSSTGFFARFGIQESNTIIFATPLEPSPLDQCRSFWFSLFPVAAVLDLTPGDANLSAGFAHAGYRIHAAISFDTERHQSWKVQHRDATVYPGNTTSIIADPESAAAGLSELRNAQTPRIVTISSGDSAVGLASDRERLDPCEMGRLVAQSSVLNADFIVLTLPHSALGGLGNLRDSVTHTVSLLLTAGYSAALRTVSRDSMLLLAAPGRTKPQWIDDTLSELQDLTEPLELERGESGDNQGKLGDLRQQPLITVTSPSGESPGVLDSTSVDGLLTLEGEQTHGSTPIK</sequence>
<name>A0A5N6E6E8_9EURO</name>
<proteinExistence type="predicted"/>
<evidence type="ECO:0000313" key="2">
    <source>
        <dbReference type="EMBL" id="KAB8213146.1"/>
    </source>
</evidence>
<reference evidence="2 3" key="1">
    <citation type="submission" date="2019-04" db="EMBL/GenBank/DDBJ databases">
        <title>Fungal friends and foes A comparative genomics study of 23 Aspergillus species from section Flavi.</title>
        <authorList>
            <consortium name="DOE Joint Genome Institute"/>
            <person name="Kjaerbolling I."/>
            <person name="Vesth T.C."/>
            <person name="Frisvad J.C."/>
            <person name="Nybo J.L."/>
            <person name="Theobald S."/>
            <person name="Kildgaard S."/>
            <person name="Petersen T.I."/>
            <person name="Kuo A."/>
            <person name="Sato A."/>
            <person name="Lyhne E.K."/>
            <person name="Kogle M.E."/>
            <person name="Wiebenga A."/>
            <person name="Kun R.S."/>
            <person name="Lubbers R.J."/>
            <person name="Makela M.R."/>
            <person name="Barry K."/>
            <person name="Chovatia M."/>
            <person name="Clum A."/>
            <person name="Daum C."/>
            <person name="Haridas S."/>
            <person name="He G."/>
            <person name="LaButti K."/>
            <person name="Lipzen A."/>
            <person name="Mondo S."/>
            <person name="Pangilinan J."/>
            <person name="Riley R."/>
            <person name="Salamov A."/>
            <person name="Simmons B.A."/>
            <person name="Magnuson J.K."/>
            <person name="Henrissat B."/>
            <person name="Mortensen U.H."/>
            <person name="Larsen T.O."/>
            <person name="De vries R.P."/>
            <person name="Grigoriev I.V."/>
            <person name="Machida M."/>
            <person name="Baker S.E."/>
            <person name="Andersen M.R."/>
        </authorList>
    </citation>
    <scope>NUCLEOTIDE SEQUENCE [LARGE SCALE GENOMIC DNA]</scope>
    <source>
        <strain evidence="2 3">CBS 126849</strain>
    </source>
</reference>
<keyword evidence="3" id="KW-1185">Reference proteome</keyword>
<feature type="region of interest" description="Disordered" evidence="1">
    <location>
        <begin position="264"/>
        <end position="321"/>
    </location>
</feature>
<gene>
    <name evidence="2" type="ORF">BDV33DRAFT_210480</name>
</gene>